<feature type="region of interest" description="Disordered" evidence="2">
    <location>
        <begin position="56"/>
        <end position="86"/>
    </location>
</feature>
<dbReference type="Gene3D" id="1.10.10.60">
    <property type="entry name" value="Homeodomain-like"/>
    <property type="match status" value="2"/>
</dbReference>
<protein>
    <recommendedName>
        <fullName evidence="3">Myb-like domain-containing protein</fullName>
    </recommendedName>
</protein>
<dbReference type="InterPro" id="IPR009057">
    <property type="entry name" value="Homeodomain-like_sf"/>
</dbReference>
<feature type="region of interest" description="Disordered" evidence="2">
    <location>
        <begin position="1"/>
        <end position="23"/>
    </location>
</feature>
<evidence type="ECO:0000313" key="4">
    <source>
        <dbReference type="EMBL" id="CAI4210842.1"/>
    </source>
</evidence>
<evidence type="ECO:0000256" key="1">
    <source>
        <dbReference type="ARBA" id="ARBA00023242"/>
    </source>
</evidence>
<proteinExistence type="predicted"/>
<dbReference type="InterPro" id="IPR001005">
    <property type="entry name" value="SANT/Myb"/>
</dbReference>
<gene>
    <name evidence="4" type="ORF">PPNO1_LOCUS640</name>
</gene>
<comment type="caution">
    <text evidence="4">The sequence shown here is derived from an EMBL/GenBank/DDBJ whole genome shotgun (WGS) entry which is preliminary data.</text>
</comment>
<evidence type="ECO:0000259" key="3">
    <source>
        <dbReference type="PROSITE" id="PS50090"/>
    </source>
</evidence>
<reference evidence="4" key="1">
    <citation type="submission" date="2022-11" db="EMBL/GenBank/DDBJ databases">
        <authorList>
            <person name="Scott C."/>
            <person name="Bruce N."/>
        </authorList>
    </citation>
    <scope>NUCLEOTIDE SEQUENCE</scope>
</reference>
<evidence type="ECO:0000313" key="5">
    <source>
        <dbReference type="Proteomes" id="UP000838763"/>
    </source>
</evidence>
<feature type="compositionally biased region" description="Low complexity" evidence="2">
    <location>
        <begin position="393"/>
        <end position="404"/>
    </location>
</feature>
<dbReference type="PANTHER" id="PTHR46734:SF1">
    <property type="entry name" value="TELOMERIC REPEAT-BINDING FACTOR 1"/>
    <property type="match status" value="1"/>
</dbReference>
<keyword evidence="1" id="KW-0539">Nucleus</keyword>
<feature type="compositionally biased region" description="Basic residues" evidence="2">
    <location>
        <begin position="74"/>
        <end position="84"/>
    </location>
</feature>
<feature type="region of interest" description="Disordered" evidence="2">
    <location>
        <begin position="136"/>
        <end position="214"/>
    </location>
</feature>
<dbReference type="CDD" id="cd11660">
    <property type="entry name" value="SANT_TRF"/>
    <property type="match status" value="2"/>
</dbReference>
<evidence type="ECO:0000256" key="2">
    <source>
        <dbReference type="SAM" id="MobiDB-lite"/>
    </source>
</evidence>
<feature type="domain" description="Myb-like" evidence="3">
    <location>
        <begin position="78"/>
        <end position="131"/>
    </location>
</feature>
<dbReference type="PROSITE" id="PS50090">
    <property type="entry name" value="MYB_LIKE"/>
    <property type="match status" value="1"/>
</dbReference>
<dbReference type="SUPFAM" id="SSF46689">
    <property type="entry name" value="Homeodomain-like"/>
    <property type="match status" value="2"/>
</dbReference>
<accession>A0A9P1GVN2</accession>
<dbReference type="AlphaFoldDB" id="A0A9P1GVN2"/>
<dbReference type="OrthoDB" id="608866at2759"/>
<dbReference type="SMART" id="SM00717">
    <property type="entry name" value="SANT"/>
    <property type="match status" value="2"/>
</dbReference>
<dbReference type="Proteomes" id="UP000838763">
    <property type="component" value="Unassembled WGS sequence"/>
</dbReference>
<name>A0A9P1GVN2_9PEZI</name>
<feature type="compositionally biased region" description="Polar residues" evidence="2">
    <location>
        <begin position="1"/>
        <end position="11"/>
    </location>
</feature>
<organism evidence="4 5">
    <name type="scientific">Parascedosporium putredinis</name>
    <dbReference type="NCBI Taxonomy" id="1442378"/>
    <lineage>
        <taxon>Eukaryota</taxon>
        <taxon>Fungi</taxon>
        <taxon>Dikarya</taxon>
        <taxon>Ascomycota</taxon>
        <taxon>Pezizomycotina</taxon>
        <taxon>Sordariomycetes</taxon>
        <taxon>Hypocreomycetidae</taxon>
        <taxon>Microascales</taxon>
        <taxon>Microascaceae</taxon>
        <taxon>Parascedosporium</taxon>
    </lineage>
</organism>
<keyword evidence="5" id="KW-1185">Reference proteome</keyword>
<dbReference type="InterPro" id="IPR052450">
    <property type="entry name" value="TRBD-Containing_Protein"/>
</dbReference>
<dbReference type="PANTHER" id="PTHR46734">
    <property type="entry name" value="TELOMERIC REPEAT-BINDING FACTOR 1 TERF1"/>
    <property type="match status" value="1"/>
</dbReference>
<feature type="compositionally biased region" description="Low complexity" evidence="2">
    <location>
        <begin position="142"/>
        <end position="177"/>
    </location>
</feature>
<dbReference type="EMBL" id="CALLCH030000001">
    <property type="protein sequence ID" value="CAI4210842.1"/>
    <property type="molecule type" value="Genomic_DNA"/>
</dbReference>
<feature type="region of interest" description="Disordered" evidence="2">
    <location>
        <begin position="379"/>
        <end position="410"/>
    </location>
</feature>
<dbReference type="Pfam" id="PF00249">
    <property type="entry name" value="Myb_DNA-binding"/>
    <property type="match status" value="1"/>
</dbReference>
<feature type="compositionally biased region" description="Basic residues" evidence="2">
    <location>
        <begin position="204"/>
        <end position="213"/>
    </location>
</feature>
<sequence length="410" mass="45597">MKKQKANQQQVMPPIINGLLEPPPDAALFPPIASSSFKDNDMHQLNLLREFTNVTEDRHPNGSLRDSTKSTGAKTRRKSTKPRRKWTEVETKDLLLGVNRHGVGKWTTILEDPDFGFNDRTAGDLKDRFRTCCPEELRTNLPSRPKSSAAGKASSPMPRKSGAASSSKPKAKSGLLSENILIHSEDDSESQPTAAEKVPTKAPSKAKKGRAHRKNLEDLVELGIHGPFKRSRRRERRPFTEKDDKEILEGLDLYGPAWTKIQRHAQFDLSSRQPTDLRDRVRNKYPSVYQRIEKGLFLIKDSNPGSELLEPSVNMTIENSLTKATSGAMDTQLNRPSSREEMLKWAGPVQQTGELPELGPIAPSIANTGEMDISRFLVDNPSEMRSNGKQVHPLSPSRSSSPVPGGLGYE</sequence>